<keyword evidence="3" id="KW-1185">Reference proteome</keyword>
<feature type="region of interest" description="Disordered" evidence="1">
    <location>
        <begin position="194"/>
        <end position="249"/>
    </location>
</feature>
<reference evidence="2" key="2">
    <citation type="journal article" date="2022" name="Res Sq">
        <title>Comparative Genomics Reveals Insights into the Divergent Evolution of Astigmatic Mites and Household Pest Adaptations.</title>
        <authorList>
            <person name="Xiong Q."/>
            <person name="Wan A.T.-Y."/>
            <person name="Liu X.-Y."/>
            <person name="Fung C.S.-H."/>
            <person name="Xiao X."/>
            <person name="Malainual N."/>
            <person name="Hou J."/>
            <person name="Wang L."/>
            <person name="Wang M."/>
            <person name="Yang K."/>
            <person name="Cui Y."/>
            <person name="Leung E."/>
            <person name="Nong W."/>
            <person name="Shin S.-K."/>
            <person name="Au S."/>
            <person name="Jeong K.Y."/>
            <person name="Chew F.T."/>
            <person name="Hui J."/>
            <person name="Leung T.F."/>
            <person name="Tungtrongchitr A."/>
            <person name="Zhong N."/>
            <person name="Liu Z."/>
            <person name="Tsui S."/>
        </authorList>
    </citation>
    <scope>NUCLEOTIDE SEQUENCE</scope>
    <source>
        <strain evidence="2">Derf</strain>
        <tissue evidence="2">Whole organism</tissue>
    </source>
</reference>
<reference evidence="2" key="1">
    <citation type="submission" date="2013-05" db="EMBL/GenBank/DDBJ databases">
        <authorList>
            <person name="Yim A.K.Y."/>
            <person name="Chan T.F."/>
            <person name="Ji K.M."/>
            <person name="Liu X.Y."/>
            <person name="Zhou J.W."/>
            <person name="Li R.Q."/>
            <person name="Yang K.Y."/>
            <person name="Li J."/>
            <person name="Li M."/>
            <person name="Law P.T.W."/>
            <person name="Wu Y.L."/>
            <person name="Cai Z.L."/>
            <person name="Qin H."/>
            <person name="Bao Y."/>
            <person name="Leung R.K.K."/>
            <person name="Ng P.K.S."/>
            <person name="Zou J."/>
            <person name="Zhong X.J."/>
            <person name="Ran P.X."/>
            <person name="Zhong N.S."/>
            <person name="Liu Z.G."/>
            <person name="Tsui S.K.W."/>
        </authorList>
    </citation>
    <scope>NUCLEOTIDE SEQUENCE</scope>
    <source>
        <strain evidence="2">Derf</strain>
        <tissue evidence="2">Whole organism</tissue>
    </source>
</reference>
<evidence type="ECO:0000313" key="2">
    <source>
        <dbReference type="EMBL" id="KAH9525887.1"/>
    </source>
</evidence>
<gene>
    <name evidence="2" type="ORF">DERF_000020</name>
</gene>
<evidence type="ECO:0000313" key="3">
    <source>
        <dbReference type="Proteomes" id="UP000790347"/>
    </source>
</evidence>
<feature type="compositionally biased region" description="Basic residues" evidence="1">
    <location>
        <begin position="209"/>
        <end position="232"/>
    </location>
</feature>
<dbReference type="EMBL" id="ASGP02000001">
    <property type="protein sequence ID" value="KAH9525887.1"/>
    <property type="molecule type" value="Genomic_DNA"/>
</dbReference>
<comment type="caution">
    <text evidence="2">The sequence shown here is derived from an EMBL/GenBank/DDBJ whole genome shotgun (WGS) entry which is preliminary data.</text>
</comment>
<name>A0A922I7S9_DERFA</name>
<dbReference type="AlphaFoldDB" id="A0A922I7S9"/>
<proteinExistence type="predicted"/>
<feature type="compositionally biased region" description="Basic residues" evidence="1">
    <location>
        <begin position="10"/>
        <end position="21"/>
    </location>
</feature>
<feature type="compositionally biased region" description="Low complexity" evidence="1">
    <location>
        <begin position="198"/>
        <end position="208"/>
    </location>
</feature>
<accession>A0A922I7S9</accession>
<evidence type="ECO:0000256" key="1">
    <source>
        <dbReference type="SAM" id="MobiDB-lite"/>
    </source>
</evidence>
<feature type="compositionally biased region" description="Low complexity" evidence="1">
    <location>
        <begin position="235"/>
        <end position="249"/>
    </location>
</feature>
<feature type="region of interest" description="Disordered" evidence="1">
    <location>
        <begin position="1"/>
        <end position="52"/>
    </location>
</feature>
<dbReference type="Proteomes" id="UP000790347">
    <property type="component" value="Unassembled WGS sequence"/>
</dbReference>
<protein>
    <submittedName>
        <fullName evidence="2">Uncharacterized protein</fullName>
    </submittedName>
</protein>
<sequence>MCQCLSKQDLRKRHRHNKRISNRYNDDNNGDGDDDDNKHNNNNGKLSRCQHRISSTKSSIISINNNDRPELNAFNPAPTIKINLSKIYTSITSIYSNVQKPSSMITVMKKSEHKTPMTPSLKADLPSCDVKTIQVQKNSLRPMRSSIFDWNDERQDKNRHIKLKQSMVIDKQQKFIDAVVDRLIRKRFDGEILRMTKKPSSSSSPSHISRIKKKNRPSKRKMTTKPRQKIRTKMSPSKFSYQSSSSSQL</sequence>
<organism evidence="2 3">
    <name type="scientific">Dermatophagoides farinae</name>
    <name type="common">American house dust mite</name>
    <dbReference type="NCBI Taxonomy" id="6954"/>
    <lineage>
        <taxon>Eukaryota</taxon>
        <taxon>Metazoa</taxon>
        <taxon>Ecdysozoa</taxon>
        <taxon>Arthropoda</taxon>
        <taxon>Chelicerata</taxon>
        <taxon>Arachnida</taxon>
        <taxon>Acari</taxon>
        <taxon>Acariformes</taxon>
        <taxon>Sarcoptiformes</taxon>
        <taxon>Astigmata</taxon>
        <taxon>Psoroptidia</taxon>
        <taxon>Analgoidea</taxon>
        <taxon>Pyroglyphidae</taxon>
        <taxon>Dermatophagoidinae</taxon>
        <taxon>Dermatophagoides</taxon>
    </lineage>
</organism>